<dbReference type="NCBIfam" id="NF006331">
    <property type="entry name" value="PRK08561.1"/>
    <property type="match status" value="1"/>
</dbReference>
<dbReference type="InterPro" id="IPR000589">
    <property type="entry name" value="Ribosomal_uS15"/>
</dbReference>
<dbReference type="Pfam" id="PF08069">
    <property type="entry name" value="Ribosomal_S13_N"/>
    <property type="match status" value="1"/>
</dbReference>
<evidence type="ECO:0000256" key="5">
    <source>
        <dbReference type="RuleBase" id="RU003919"/>
    </source>
</evidence>
<reference evidence="8 9" key="1">
    <citation type="journal article" date="2013" name="Genome Announc.">
        <title>Draft Genome Sequence of a Highly Flagellated, Fast-Swimming Archaeon, Methanocaldococcus villosus Strain KIN24-T80 (DSM 22612).</title>
        <authorList>
            <person name="Thennarasu S."/>
            <person name="Polireddy D."/>
            <person name="Antony A."/>
            <person name="Yada M.R."/>
            <person name="Algarawi S."/>
            <person name="Sivakumar N."/>
        </authorList>
    </citation>
    <scope>NUCLEOTIDE SEQUENCE [LARGE SCALE GENOMIC DNA]</scope>
    <source>
        <strain evidence="8 9">KIN24-T80</strain>
    </source>
</reference>
<gene>
    <name evidence="8" type="primary">rps15p</name>
    <name evidence="4" type="synonym">rps15</name>
    <name evidence="8" type="ORF">J422_06837</name>
</gene>
<dbReference type="Pfam" id="PF00312">
    <property type="entry name" value="Ribosomal_S15"/>
    <property type="match status" value="1"/>
</dbReference>
<keyword evidence="2 4" id="KW-0689">Ribosomal protein</keyword>
<dbReference type="AlphaFoldDB" id="N6VR59"/>
<keyword evidence="9" id="KW-1185">Reference proteome</keyword>
<dbReference type="CDD" id="cd00353">
    <property type="entry name" value="Ribosomal_S15p_S13e"/>
    <property type="match status" value="1"/>
</dbReference>
<dbReference type="SMART" id="SM01386">
    <property type="entry name" value="Ribosomal_S13_N"/>
    <property type="match status" value="1"/>
</dbReference>
<evidence type="ECO:0000313" key="9">
    <source>
        <dbReference type="Proteomes" id="UP000053695"/>
    </source>
</evidence>
<dbReference type="SUPFAM" id="SSF47060">
    <property type="entry name" value="S15/NS1 RNA-binding domain"/>
    <property type="match status" value="1"/>
</dbReference>
<comment type="similarity">
    <text evidence="1 4 5">Belongs to the universal ribosomal protein uS15 family.</text>
</comment>
<sequence>MARMHARKRGKSGSKRPPRKEVPEWVKYTPEEVENLVVELAKKGYQSAQIGLILRDSYGIPDVKLITGKKISRIMKEHGLYPKVPEDLLNLMRRAVNLRKHLEQHPKDLHSKRGLQLIESKIKRLVKYYKRKGVLPQDWRYTPETARLLVEQG</sequence>
<organism evidence="8 9">
    <name type="scientific">Methanocaldococcus villosus KIN24-T80</name>
    <dbReference type="NCBI Taxonomy" id="1069083"/>
    <lineage>
        <taxon>Archaea</taxon>
        <taxon>Methanobacteriati</taxon>
        <taxon>Methanobacteriota</taxon>
        <taxon>Methanomada group</taxon>
        <taxon>Methanococci</taxon>
        <taxon>Methanococcales</taxon>
        <taxon>Methanocaldococcaceae</taxon>
        <taxon>Methanocaldococcus</taxon>
    </lineage>
</organism>
<dbReference type="InterPro" id="IPR023029">
    <property type="entry name" value="Ribosomal_uS15_arc_euk"/>
</dbReference>
<dbReference type="FunFam" id="1.10.287.10:FF:000003">
    <property type="entry name" value="40S ribosomal protein S13"/>
    <property type="match status" value="1"/>
</dbReference>
<proteinExistence type="inferred from homology"/>
<comment type="caution">
    <text evidence="8">The sequence shown here is derived from an EMBL/GenBank/DDBJ whole genome shotgun (WGS) entry which is preliminary data.</text>
</comment>
<dbReference type="PANTHER" id="PTHR11885:SF6">
    <property type="entry name" value="SMALL RIBOSOMAL SUBUNIT PROTEIN US15"/>
    <property type="match status" value="1"/>
</dbReference>
<dbReference type="HAMAP" id="MF_01343_A">
    <property type="entry name" value="Ribosomal_uS15_A"/>
    <property type="match status" value="1"/>
</dbReference>
<dbReference type="STRING" id="1069083.GCA_000371805_01080"/>
<feature type="domain" description="Small ribosomal subunit protein uS15 N-terminal" evidence="7">
    <location>
        <begin position="1"/>
        <end position="60"/>
    </location>
</feature>
<dbReference type="GO" id="GO:0003735">
    <property type="term" value="F:structural constituent of ribosome"/>
    <property type="evidence" value="ECO:0007669"/>
    <property type="project" value="InterPro"/>
</dbReference>
<dbReference type="GO" id="GO:0070181">
    <property type="term" value="F:small ribosomal subunit rRNA binding"/>
    <property type="evidence" value="ECO:0007669"/>
    <property type="project" value="TreeGrafter"/>
</dbReference>
<dbReference type="Proteomes" id="UP000053695">
    <property type="component" value="Unassembled WGS sequence"/>
</dbReference>
<evidence type="ECO:0000313" key="8">
    <source>
        <dbReference type="EMBL" id="ENN95616.1"/>
    </source>
</evidence>
<feature type="region of interest" description="Disordered" evidence="6">
    <location>
        <begin position="1"/>
        <end position="23"/>
    </location>
</feature>
<dbReference type="Gene3D" id="1.10.287.10">
    <property type="entry name" value="S15/NS1, RNA-binding"/>
    <property type="match status" value="1"/>
</dbReference>
<dbReference type="SMART" id="SM01387">
    <property type="entry name" value="Ribosomal_S15"/>
    <property type="match status" value="1"/>
</dbReference>
<evidence type="ECO:0000256" key="3">
    <source>
        <dbReference type="ARBA" id="ARBA00023274"/>
    </source>
</evidence>
<dbReference type="RefSeq" id="WP_004594240.1">
    <property type="nucleotide sequence ID" value="NZ_APMM01000063.1"/>
</dbReference>
<evidence type="ECO:0000259" key="7">
    <source>
        <dbReference type="SMART" id="SM01386"/>
    </source>
</evidence>
<dbReference type="GO" id="GO:0006412">
    <property type="term" value="P:translation"/>
    <property type="evidence" value="ECO:0007669"/>
    <property type="project" value="UniProtKB-UniRule"/>
</dbReference>
<evidence type="ECO:0000256" key="1">
    <source>
        <dbReference type="ARBA" id="ARBA00008434"/>
    </source>
</evidence>
<dbReference type="Gene3D" id="4.10.860.130">
    <property type="match status" value="1"/>
</dbReference>
<feature type="compositionally biased region" description="Basic residues" evidence="6">
    <location>
        <begin position="1"/>
        <end position="18"/>
    </location>
</feature>
<keyword evidence="3 4" id="KW-0687">Ribonucleoprotein</keyword>
<evidence type="ECO:0000256" key="4">
    <source>
        <dbReference type="HAMAP-Rule" id="MF_01343"/>
    </source>
</evidence>
<accession>N6VR59</accession>
<dbReference type="FunFam" id="4.10.860.130:FF:000001">
    <property type="entry name" value="40S ribosomal protein S13"/>
    <property type="match status" value="1"/>
</dbReference>
<evidence type="ECO:0000256" key="2">
    <source>
        <dbReference type="ARBA" id="ARBA00022980"/>
    </source>
</evidence>
<dbReference type="InterPro" id="IPR012606">
    <property type="entry name" value="Ribosomal_uS15_N"/>
</dbReference>
<dbReference type="OrthoDB" id="6533at2157"/>
<dbReference type="InterPro" id="IPR009068">
    <property type="entry name" value="uS15_NS1_RNA-bd_sf"/>
</dbReference>
<dbReference type="PANTHER" id="PTHR11885">
    <property type="entry name" value="RIBOSOMAL PROTEIN S15P/S13E"/>
    <property type="match status" value="1"/>
</dbReference>
<protein>
    <recommendedName>
        <fullName evidence="4">Small ribosomal subunit protein uS15</fullName>
    </recommendedName>
</protein>
<name>N6VR59_9EURY</name>
<dbReference type="PATRIC" id="fig|1069083.5.peg.1326"/>
<dbReference type="EMBL" id="APMM01000063">
    <property type="protein sequence ID" value="ENN95616.1"/>
    <property type="molecule type" value="Genomic_DNA"/>
</dbReference>
<dbReference type="GO" id="GO:0022627">
    <property type="term" value="C:cytosolic small ribosomal subunit"/>
    <property type="evidence" value="ECO:0007669"/>
    <property type="project" value="TreeGrafter"/>
</dbReference>
<comment type="subunit">
    <text evidence="4">Part of the 30S ribosomal subunit.</text>
</comment>
<dbReference type="PROSITE" id="PS00362">
    <property type="entry name" value="RIBOSOMAL_S15"/>
    <property type="match status" value="1"/>
</dbReference>
<evidence type="ECO:0000256" key="6">
    <source>
        <dbReference type="SAM" id="MobiDB-lite"/>
    </source>
</evidence>